<dbReference type="Proteomes" id="UP000265765">
    <property type="component" value="Chromosome"/>
</dbReference>
<protein>
    <submittedName>
        <fullName evidence="1">Uncharacterized protein</fullName>
    </submittedName>
</protein>
<accession>A0AAI8PKL5</accession>
<dbReference type="KEGG" id="sge:DWG14_00230"/>
<evidence type="ECO:0000313" key="1">
    <source>
        <dbReference type="EMBL" id="AYC36022.1"/>
    </source>
</evidence>
<sequence length="81" mass="8874">MVDRRNCVRRVEAVEGAALVVRPVAQSIIAYAYAYAYSYCDTDAPTPRKTTSSPLQLGGVPRDPANLWPELYAGASWNQKG</sequence>
<gene>
    <name evidence="1" type="ORF">DWG14_00230</name>
</gene>
<dbReference type="EMBL" id="CP032427">
    <property type="protein sequence ID" value="AYC36022.1"/>
    <property type="molecule type" value="Genomic_DNA"/>
</dbReference>
<proteinExistence type="predicted"/>
<reference evidence="1 2" key="1">
    <citation type="submission" date="2018-09" db="EMBL/GenBank/DDBJ databases">
        <title>Production of Trimethoprim by Streptomyces sp. 3E-1.</title>
        <authorList>
            <person name="Kang H.J."/>
            <person name="Kim S.B."/>
        </authorList>
    </citation>
    <scope>NUCLEOTIDE SEQUENCE [LARGE SCALE GENOMIC DNA]</scope>
    <source>
        <strain evidence="1 2">3E-1</strain>
    </source>
</reference>
<name>A0AAI8PKL5_9ACTN</name>
<dbReference type="AlphaFoldDB" id="A0AAI8PKL5"/>
<organism evidence="1 2">
    <name type="scientific">Streptomyces griseorubiginosus</name>
    <dbReference type="NCBI Taxonomy" id="67304"/>
    <lineage>
        <taxon>Bacteria</taxon>
        <taxon>Bacillati</taxon>
        <taxon>Actinomycetota</taxon>
        <taxon>Actinomycetes</taxon>
        <taxon>Kitasatosporales</taxon>
        <taxon>Streptomycetaceae</taxon>
        <taxon>Streptomyces</taxon>
    </lineage>
</organism>
<evidence type="ECO:0000313" key="2">
    <source>
        <dbReference type="Proteomes" id="UP000265765"/>
    </source>
</evidence>